<evidence type="ECO:0000256" key="8">
    <source>
        <dbReference type="ARBA" id="ARBA00045705"/>
    </source>
</evidence>
<evidence type="ECO:0000256" key="16">
    <source>
        <dbReference type="ARBA" id="ARBA00048535"/>
    </source>
</evidence>
<evidence type="ECO:0000256" key="6">
    <source>
        <dbReference type="ARBA" id="ARBA00041812"/>
    </source>
</evidence>
<comment type="catalytic activity">
    <reaction evidence="20">
        <text>(15S)-hydroxy-(5Z,8Z,11Z,13E)-eicosatetraenoate + NAD(+) = 15-oxo-(5Z,8Z,11Z,13E)-eicosatetraenoate + NADH + H(+)</text>
        <dbReference type="Rhea" id="RHEA:23260"/>
        <dbReference type="ChEBI" id="CHEBI:15378"/>
        <dbReference type="ChEBI" id="CHEBI:57409"/>
        <dbReference type="ChEBI" id="CHEBI:57410"/>
        <dbReference type="ChEBI" id="CHEBI:57540"/>
        <dbReference type="ChEBI" id="CHEBI:57945"/>
        <dbReference type="EC" id="1.1.1.232"/>
    </reaction>
    <physiologicalReaction direction="left-to-right" evidence="20">
        <dbReference type="Rhea" id="RHEA:23261"/>
    </physiologicalReaction>
</comment>
<dbReference type="InterPro" id="IPR020904">
    <property type="entry name" value="Sc_DH/Rdtase_CS"/>
</dbReference>
<keyword evidence="24" id="KW-1185">Reference proteome</keyword>
<comment type="catalytic activity">
    <reaction evidence="17">
        <text>prostaglandin A1 + NAD(+) = 15-oxo-prostaglandin A1 + NADH + H(+)</text>
        <dbReference type="Rhea" id="RHEA:41263"/>
        <dbReference type="ChEBI" id="CHEBI:15378"/>
        <dbReference type="ChEBI" id="CHEBI:57398"/>
        <dbReference type="ChEBI" id="CHEBI:57540"/>
        <dbReference type="ChEBI" id="CHEBI:57945"/>
        <dbReference type="ChEBI" id="CHEBI:85072"/>
    </reaction>
    <physiologicalReaction direction="left-to-right" evidence="17">
        <dbReference type="Rhea" id="RHEA:41264"/>
    </physiologicalReaction>
</comment>
<dbReference type="SUPFAM" id="SSF51735">
    <property type="entry name" value="NAD(P)-binding Rossmann-fold domains"/>
    <property type="match status" value="1"/>
</dbReference>
<dbReference type="Proteomes" id="UP001519460">
    <property type="component" value="Unassembled WGS sequence"/>
</dbReference>
<sequence>MDVSGKGVFLTGGARGIGRGMTEALLAKGAKVLFCDLIADLGKAAEADLQKQYGADNVVFRQCDVTDGDQLKGEKFGAVDICVNNAGIMDERVWEKMLAINTTAQIRGSQLALDHMRRDRGGRGGLIINTVSLAGVFPSYFFPVYNASKHAMIGYTTSWAKNPKMGEMGVKWRCLCPNAVNTNLLVFEENQVYDGDKFLEWIKPRMLEPEEVVEAFMKLIQEEEGDGVIYGVFKGLGGVFKKRRLVDADGESNPIVVD</sequence>
<comment type="function">
    <text evidence="8">Catalyzes the NAD-dependent dehydrogenation (oxidation) of a broad array of hydroxylated polyunsaturated fatty acids (mainly eicosanoids and docosanoids, including prostaglandins, lipoxins and resolvins), yielding their corresponding keto (oxo) metabolites. Decreases the levels of the pro-proliferative prostaglandins such as prostaglandin E2 (whose activity is increased in cancer because of an increase in the expression of cyclooxygenase 2) and generates oxo-fatty acid products that can profoundly influence cell function by abrogating pro-inflammatory cytokine expression. Converts resolvins E1, D1 and D2 to their oxo products, which represents a mode of resolvin inactivation. Resolvin E1 plays important roles during the resolution phase of acute inflammation, while resolvins D1 and D2 have a unique role in obesity-induced adipose inflammation.</text>
</comment>
<dbReference type="Gene3D" id="3.40.50.720">
    <property type="entry name" value="NAD(P)-binding Rossmann-like Domain"/>
    <property type="match status" value="1"/>
</dbReference>
<dbReference type="PANTHER" id="PTHR44229:SF4">
    <property type="entry name" value="15-HYDROXYPROSTAGLANDIN DEHYDROGENASE [NAD(+)]"/>
    <property type="match status" value="1"/>
</dbReference>
<proteinExistence type="inferred from homology"/>
<evidence type="ECO:0000256" key="1">
    <source>
        <dbReference type="ARBA" id="ARBA00006484"/>
    </source>
</evidence>
<dbReference type="AlphaFoldDB" id="A0ABD0J8K2"/>
<evidence type="ECO:0000256" key="14">
    <source>
        <dbReference type="ARBA" id="ARBA00048170"/>
    </source>
</evidence>
<evidence type="ECO:0000256" key="15">
    <source>
        <dbReference type="ARBA" id="ARBA00048393"/>
    </source>
</evidence>
<comment type="catalytic activity">
    <reaction evidence="14">
        <text>resolvin D1 + NAD(+) = 17-oxoresolvin D1 + NADH + H(+)</text>
        <dbReference type="Rhea" id="RHEA:50128"/>
        <dbReference type="ChEBI" id="CHEBI:15378"/>
        <dbReference type="ChEBI" id="CHEBI:57540"/>
        <dbReference type="ChEBI" id="CHEBI:57945"/>
        <dbReference type="ChEBI" id="CHEBI:132079"/>
        <dbReference type="ChEBI" id="CHEBI:132081"/>
    </reaction>
    <physiologicalReaction direction="left-to-right" evidence="14">
        <dbReference type="Rhea" id="RHEA:50129"/>
    </physiologicalReaction>
</comment>
<dbReference type="GO" id="GO:0047034">
    <property type="term" value="F:15-hydroxyicosatetraenoate dehydrogenase activity"/>
    <property type="evidence" value="ECO:0007669"/>
    <property type="project" value="UniProtKB-EC"/>
</dbReference>
<evidence type="ECO:0000256" key="13">
    <source>
        <dbReference type="ARBA" id="ARBA00048144"/>
    </source>
</evidence>
<evidence type="ECO:0000256" key="10">
    <source>
        <dbReference type="ARBA" id="ARBA00047672"/>
    </source>
</evidence>
<dbReference type="PANTHER" id="PTHR44229">
    <property type="entry name" value="15-HYDROXYPROSTAGLANDIN DEHYDROGENASE [NAD(+)]"/>
    <property type="match status" value="1"/>
</dbReference>
<comment type="catalytic activity">
    <reaction evidence="13">
        <text>(11R)-hydroxy-(5Z,8Z,12E,14Z)-eicosatetraenoate + NAD(+) = 11-oxo-(5Z,8Z,12E,14Z)-eicosatetraenoate + NADH + H(+)</text>
        <dbReference type="Rhea" id="RHEA:48640"/>
        <dbReference type="ChEBI" id="CHEBI:15378"/>
        <dbReference type="ChEBI" id="CHEBI:57540"/>
        <dbReference type="ChEBI" id="CHEBI:57945"/>
        <dbReference type="ChEBI" id="CHEBI:78836"/>
        <dbReference type="ChEBI" id="CHEBI:90697"/>
    </reaction>
    <physiologicalReaction direction="left-to-right" evidence="13">
        <dbReference type="Rhea" id="RHEA:48641"/>
    </physiologicalReaction>
</comment>
<evidence type="ECO:0000256" key="22">
    <source>
        <dbReference type="RuleBase" id="RU000363"/>
    </source>
</evidence>
<dbReference type="EC" id="1.1.1.232" evidence="4"/>
<protein>
    <recommendedName>
        <fullName evidence="5">15-hydroxyprostaglandin dehydrogenase [NAD(+)]</fullName>
        <ecNumber evidence="3">1.1.1.141</ecNumber>
        <ecNumber evidence="4">1.1.1.232</ecNumber>
    </recommendedName>
    <alternativeName>
        <fullName evidence="7">Eicosanoid/docosanoid dehydrogenase [NAD(+)]</fullName>
    </alternativeName>
    <alternativeName>
        <fullName evidence="6">Prostaglandin dehydrogenase 1</fullName>
    </alternativeName>
</protein>
<evidence type="ECO:0000256" key="20">
    <source>
        <dbReference type="ARBA" id="ARBA00049151"/>
    </source>
</evidence>
<comment type="similarity">
    <text evidence="1 22">Belongs to the short-chain dehydrogenases/reductases (SDR) family.</text>
</comment>
<evidence type="ECO:0000313" key="23">
    <source>
        <dbReference type="EMBL" id="KAK7465889.1"/>
    </source>
</evidence>
<comment type="catalytic activity">
    <reaction evidence="15">
        <text>resolvin D2 + NAD(+) = 7-oxoresolvin D2 + NADH + H(+)</text>
        <dbReference type="Rhea" id="RHEA:53584"/>
        <dbReference type="ChEBI" id="CHEBI:15378"/>
        <dbReference type="ChEBI" id="CHEBI:57540"/>
        <dbReference type="ChEBI" id="CHEBI:57945"/>
        <dbReference type="ChEBI" id="CHEBI:133367"/>
        <dbReference type="ChEBI" id="CHEBI:137497"/>
    </reaction>
    <physiologicalReaction direction="left-to-right" evidence="15">
        <dbReference type="Rhea" id="RHEA:53585"/>
    </physiologicalReaction>
</comment>
<evidence type="ECO:0000256" key="9">
    <source>
        <dbReference type="ARBA" id="ARBA00047325"/>
    </source>
</evidence>
<comment type="catalytic activity">
    <reaction evidence="19">
        <text>resolvin D2 + NAD(+) = 16-oxoresolvin D2 + NADH + H(+)</text>
        <dbReference type="Rhea" id="RHEA:53588"/>
        <dbReference type="ChEBI" id="CHEBI:15378"/>
        <dbReference type="ChEBI" id="CHEBI:57540"/>
        <dbReference type="ChEBI" id="CHEBI:57945"/>
        <dbReference type="ChEBI" id="CHEBI:133367"/>
        <dbReference type="ChEBI" id="CHEBI:137498"/>
    </reaction>
    <physiologicalReaction direction="left-to-right" evidence="19">
        <dbReference type="Rhea" id="RHEA:53589"/>
    </physiologicalReaction>
</comment>
<dbReference type="InterPro" id="IPR002347">
    <property type="entry name" value="SDR_fam"/>
</dbReference>
<dbReference type="PRINTS" id="PR00080">
    <property type="entry name" value="SDRFAMILY"/>
</dbReference>
<dbReference type="PROSITE" id="PS00061">
    <property type="entry name" value="ADH_SHORT"/>
    <property type="match status" value="1"/>
</dbReference>
<dbReference type="EMBL" id="JACVVK020000566">
    <property type="protein sequence ID" value="KAK7465889.1"/>
    <property type="molecule type" value="Genomic_DNA"/>
</dbReference>
<evidence type="ECO:0000256" key="21">
    <source>
        <dbReference type="ARBA" id="ARBA00049188"/>
    </source>
</evidence>
<gene>
    <name evidence="23" type="ORF">BaRGS_00037541</name>
</gene>
<comment type="catalytic activity">
    <reaction evidence="12">
        <text>15-oxo-(5S,6R)-dihydroxy-(7E,9E,11Z)-eicosatrienoate + NADH + H(+) = (5S,6R,15S)-trihydroxy-(7E,9E,11Z)-eicosatrienoate + NAD(+)</text>
        <dbReference type="Rhea" id="RHEA:41596"/>
        <dbReference type="ChEBI" id="CHEBI:15378"/>
        <dbReference type="ChEBI" id="CHEBI:57540"/>
        <dbReference type="ChEBI" id="CHEBI:57945"/>
        <dbReference type="ChEBI" id="CHEBI:78325"/>
        <dbReference type="ChEBI" id="CHEBI:78329"/>
    </reaction>
    <physiologicalReaction direction="left-to-right" evidence="12">
        <dbReference type="Rhea" id="RHEA:41597"/>
    </physiologicalReaction>
</comment>
<reference evidence="23 24" key="1">
    <citation type="journal article" date="2023" name="Sci. Data">
        <title>Genome assembly of the Korean intertidal mud-creeper Batillaria attramentaria.</title>
        <authorList>
            <person name="Patra A.K."/>
            <person name="Ho P.T."/>
            <person name="Jun S."/>
            <person name="Lee S.J."/>
            <person name="Kim Y."/>
            <person name="Won Y.J."/>
        </authorList>
    </citation>
    <scope>NUCLEOTIDE SEQUENCE [LARGE SCALE GENOMIC DNA]</scope>
    <source>
        <strain evidence="23">Wonlab-2016</strain>
    </source>
</reference>
<comment type="catalytic activity">
    <reaction evidence="21">
        <text>resolvin E1 + NAD(+) = 18-oxo-resolvin E1 + NADH + H(+)</text>
        <dbReference type="Rhea" id="RHEA:49244"/>
        <dbReference type="ChEBI" id="CHEBI:15378"/>
        <dbReference type="ChEBI" id="CHEBI:57540"/>
        <dbReference type="ChEBI" id="CHEBI:57945"/>
        <dbReference type="ChEBI" id="CHEBI:91000"/>
        <dbReference type="ChEBI" id="CHEBI:91001"/>
    </reaction>
    <physiologicalReaction direction="left-to-right" evidence="21">
        <dbReference type="Rhea" id="RHEA:49245"/>
    </physiologicalReaction>
</comment>
<comment type="catalytic activity">
    <reaction evidence="11">
        <text>14-hydroxy-(4Z,7Z,10Z,12E,16Z,19Z)-docosahexaenoate + NAD(+) = 14-oxo-(4Z,7Z,10Z,12E,16Z,19Z)-docosahexaenoate + NADH + H(+)</text>
        <dbReference type="Rhea" id="RHEA:48952"/>
        <dbReference type="ChEBI" id="CHEBI:15378"/>
        <dbReference type="ChEBI" id="CHEBI:57540"/>
        <dbReference type="ChEBI" id="CHEBI:57945"/>
        <dbReference type="ChEBI" id="CHEBI:90866"/>
        <dbReference type="ChEBI" id="CHEBI:90867"/>
    </reaction>
    <physiologicalReaction direction="left-to-right" evidence="11">
        <dbReference type="Rhea" id="RHEA:48953"/>
    </physiologicalReaction>
</comment>
<name>A0ABD0J8K2_9CAEN</name>
<evidence type="ECO:0000256" key="3">
    <source>
        <dbReference type="ARBA" id="ARBA00038968"/>
    </source>
</evidence>
<dbReference type="Pfam" id="PF00106">
    <property type="entry name" value="adh_short"/>
    <property type="match status" value="1"/>
</dbReference>
<dbReference type="GO" id="GO:0016404">
    <property type="term" value="F:15-hydroxyprostaglandin dehydrogenase (NAD+) activity"/>
    <property type="evidence" value="ECO:0007669"/>
    <property type="project" value="UniProtKB-EC"/>
</dbReference>
<evidence type="ECO:0000256" key="2">
    <source>
        <dbReference type="ARBA" id="ARBA00023002"/>
    </source>
</evidence>
<evidence type="ECO:0000256" key="18">
    <source>
        <dbReference type="ARBA" id="ARBA00048739"/>
    </source>
</evidence>
<comment type="catalytic activity">
    <reaction evidence="18">
        <text>prostaglandin E2 + NAD(+) = 15-oxoprostaglandin E2 + NADH + H(+)</text>
        <dbReference type="Rhea" id="RHEA:11876"/>
        <dbReference type="ChEBI" id="CHEBI:15378"/>
        <dbReference type="ChEBI" id="CHEBI:57400"/>
        <dbReference type="ChEBI" id="CHEBI:57540"/>
        <dbReference type="ChEBI" id="CHEBI:57945"/>
        <dbReference type="ChEBI" id="CHEBI:606564"/>
        <dbReference type="EC" id="1.1.1.141"/>
    </reaction>
    <physiologicalReaction direction="left-to-right" evidence="18">
        <dbReference type="Rhea" id="RHEA:11877"/>
    </physiologicalReaction>
</comment>
<accession>A0ABD0J8K2</accession>
<evidence type="ECO:0000256" key="4">
    <source>
        <dbReference type="ARBA" id="ARBA00039060"/>
    </source>
</evidence>
<evidence type="ECO:0000313" key="24">
    <source>
        <dbReference type="Proteomes" id="UP001519460"/>
    </source>
</evidence>
<evidence type="ECO:0000256" key="7">
    <source>
        <dbReference type="ARBA" id="ARBA00042026"/>
    </source>
</evidence>
<evidence type="ECO:0000256" key="19">
    <source>
        <dbReference type="ARBA" id="ARBA00048921"/>
    </source>
</evidence>
<comment type="catalytic activity">
    <reaction evidence="16">
        <text>lipoxin A4 + NAD(+) = 15-oxo-(5S,6R)-dihydroxy-(7E,9E,11Z,13E)-eicosatetraenoate + NADH + H(+)</text>
        <dbReference type="Rhea" id="RHEA:41572"/>
        <dbReference type="ChEBI" id="CHEBI:15378"/>
        <dbReference type="ChEBI" id="CHEBI:57540"/>
        <dbReference type="ChEBI" id="CHEBI:57945"/>
        <dbReference type="ChEBI" id="CHEBI:67026"/>
        <dbReference type="ChEBI" id="CHEBI:78311"/>
    </reaction>
    <physiologicalReaction direction="left-to-right" evidence="16">
        <dbReference type="Rhea" id="RHEA:41573"/>
    </physiologicalReaction>
</comment>
<evidence type="ECO:0000256" key="12">
    <source>
        <dbReference type="ARBA" id="ARBA00048140"/>
    </source>
</evidence>
<comment type="catalytic activity">
    <reaction evidence="9">
        <text>prostaglandin E1 + NAD(+) = 15-oxoprostaglandin E1 + NADH + H(+)</text>
        <dbReference type="Rhea" id="RHEA:16477"/>
        <dbReference type="ChEBI" id="CHEBI:15378"/>
        <dbReference type="ChEBI" id="CHEBI:57397"/>
        <dbReference type="ChEBI" id="CHEBI:57401"/>
        <dbReference type="ChEBI" id="CHEBI:57540"/>
        <dbReference type="ChEBI" id="CHEBI:57945"/>
    </reaction>
    <physiologicalReaction direction="left-to-right" evidence="9">
        <dbReference type="Rhea" id="RHEA:16478"/>
    </physiologicalReaction>
</comment>
<evidence type="ECO:0000256" key="11">
    <source>
        <dbReference type="ARBA" id="ARBA00048008"/>
    </source>
</evidence>
<evidence type="ECO:0000256" key="17">
    <source>
        <dbReference type="ARBA" id="ARBA00048611"/>
    </source>
</evidence>
<keyword evidence="2" id="KW-0560">Oxidoreductase</keyword>
<dbReference type="EC" id="1.1.1.141" evidence="3"/>
<evidence type="ECO:0000256" key="5">
    <source>
        <dbReference type="ARBA" id="ARBA00040276"/>
    </source>
</evidence>
<organism evidence="23 24">
    <name type="scientific">Batillaria attramentaria</name>
    <dbReference type="NCBI Taxonomy" id="370345"/>
    <lineage>
        <taxon>Eukaryota</taxon>
        <taxon>Metazoa</taxon>
        <taxon>Spiralia</taxon>
        <taxon>Lophotrochozoa</taxon>
        <taxon>Mollusca</taxon>
        <taxon>Gastropoda</taxon>
        <taxon>Caenogastropoda</taxon>
        <taxon>Sorbeoconcha</taxon>
        <taxon>Cerithioidea</taxon>
        <taxon>Batillariidae</taxon>
        <taxon>Batillaria</taxon>
    </lineage>
</organism>
<comment type="caution">
    <text evidence="23">The sequence shown here is derived from an EMBL/GenBank/DDBJ whole genome shotgun (WGS) entry which is preliminary data.</text>
</comment>
<dbReference type="PRINTS" id="PR00081">
    <property type="entry name" value="GDHRDH"/>
</dbReference>
<dbReference type="InterPro" id="IPR036291">
    <property type="entry name" value="NAD(P)-bd_dom_sf"/>
</dbReference>
<comment type="catalytic activity">
    <reaction evidence="10">
        <text>resolvin D1 + NAD(+) = 8-oxoresolvin D1 + NADH + H(+)</text>
        <dbReference type="Rhea" id="RHEA:50124"/>
        <dbReference type="ChEBI" id="CHEBI:15378"/>
        <dbReference type="ChEBI" id="CHEBI:57540"/>
        <dbReference type="ChEBI" id="CHEBI:57945"/>
        <dbReference type="ChEBI" id="CHEBI:132079"/>
        <dbReference type="ChEBI" id="CHEBI:132080"/>
    </reaction>
    <physiologicalReaction direction="left-to-right" evidence="10">
        <dbReference type="Rhea" id="RHEA:50125"/>
    </physiologicalReaction>
</comment>